<protein>
    <recommendedName>
        <fullName evidence="7">HAT C-terminal dimerisation domain-containing protein</fullName>
    </recommendedName>
</protein>
<comment type="similarity">
    <text evidence="2">Belongs to the UPF0057 (PMP3) family.</text>
</comment>
<dbReference type="EMBL" id="PKPP01001028">
    <property type="protein sequence ID" value="PWA86364.1"/>
    <property type="molecule type" value="Genomic_DNA"/>
</dbReference>
<evidence type="ECO:0000256" key="2">
    <source>
        <dbReference type="ARBA" id="ARBA00009530"/>
    </source>
</evidence>
<comment type="caution">
    <text evidence="8">The sequence shown here is derived from an EMBL/GenBank/DDBJ whole genome shotgun (WGS) entry which is preliminary data.</text>
</comment>
<evidence type="ECO:0000256" key="4">
    <source>
        <dbReference type="ARBA" id="ARBA00022989"/>
    </source>
</evidence>
<proteinExistence type="inferred from homology"/>
<feature type="transmembrane region" description="Helical" evidence="6">
    <location>
        <begin position="6"/>
        <end position="24"/>
    </location>
</feature>
<dbReference type="Proteomes" id="UP000245207">
    <property type="component" value="Unassembled WGS sequence"/>
</dbReference>
<keyword evidence="5 6" id="KW-0472">Membrane</keyword>
<feature type="transmembrane region" description="Helical" evidence="6">
    <location>
        <begin position="31"/>
        <end position="52"/>
    </location>
</feature>
<dbReference type="PANTHER" id="PTHR21659:SF120">
    <property type="entry name" value="HYDROPHOBIC PROTEIN LTI6B"/>
    <property type="match status" value="1"/>
</dbReference>
<keyword evidence="4 6" id="KW-1133">Transmembrane helix</keyword>
<evidence type="ECO:0000256" key="5">
    <source>
        <dbReference type="ARBA" id="ARBA00023136"/>
    </source>
</evidence>
<sequence length="119" mass="13489">MSSATFIEIILAIILPPLGVFLKFGCEVEFWICVLLTLFGWLPGILLIRLILTLPVSTTTTERAFSAMKICKNRLRNKMADEFLADSLVVYIEKEIAEIFSSEYIVDVFKNLKGRKADL</sequence>
<dbReference type="PANTHER" id="PTHR21659">
    <property type="entry name" value="HYDROPHOBIC PROTEIN RCI2 LOW TEMPERATURE AND SALT RESPONSIVE PROTEIN LTI6 -RELATED"/>
    <property type="match status" value="1"/>
</dbReference>
<dbReference type="STRING" id="35608.A0A2U1PKS5"/>
<dbReference type="Pfam" id="PF05699">
    <property type="entry name" value="Dimer_Tnp_hAT"/>
    <property type="match status" value="1"/>
</dbReference>
<dbReference type="PROSITE" id="PS01309">
    <property type="entry name" value="UPF0057"/>
    <property type="match status" value="1"/>
</dbReference>
<dbReference type="InterPro" id="IPR000612">
    <property type="entry name" value="PMP3"/>
</dbReference>
<evidence type="ECO:0000313" key="9">
    <source>
        <dbReference type="Proteomes" id="UP000245207"/>
    </source>
</evidence>
<evidence type="ECO:0000256" key="1">
    <source>
        <dbReference type="ARBA" id="ARBA00004370"/>
    </source>
</evidence>
<comment type="subcellular location">
    <subcellularLocation>
        <location evidence="1">Membrane</location>
    </subcellularLocation>
</comment>
<evidence type="ECO:0000313" key="8">
    <source>
        <dbReference type="EMBL" id="PWA86364.1"/>
    </source>
</evidence>
<evidence type="ECO:0000256" key="3">
    <source>
        <dbReference type="ARBA" id="ARBA00022692"/>
    </source>
</evidence>
<gene>
    <name evidence="8" type="ORF">CTI12_AA139990</name>
</gene>
<keyword evidence="9" id="KW-1185">Reference proteome</keyword>
<feature type="domain" description="HAT C-terminal dimerisation" evidence="7">
    <location>
        <begin position="47"/>
        <end position="95"/>
    </location>
</feature>
<evidence type="ECO:0000256" key="6">
    <source>
        <dbReference type="SAM" id="Phobius"/>
    </source>
</evidence>
<dbReference type="InterPro" id="IPR008906">
    <property type="entry name" value="HATC_C_dom"/>
</dbReference>
<accession>A0A2U1PKS5</accession>
<reference evidence="8 9" key="1">
    <citation type="journal article" date="2018" name="Mol. Plant">
        <title>The genome of Artemisia annua provides insight into the evolution of Asteraceae family and artemisinin biosynthesis.</title>
        <authorList>
            <person name="Shen Q."/>
            <person name="Zhang L."/>
            <person name="Liao Z."/>
            <person name="Wang S."/>
            <person name="Yan T."/>
            <person name="Shi P."/>
            <person name="Liu M."/>
            <person name="Fu X."/>
            <person name="Pan Q."/>
            <person name="Wang Y."/>
            <person name="Lv Z."/>
            <person name="Lu X."/>
            <person name="Zhang F."/>
            <person name="Jiang W."/>
            <person name="Ma Y."/>
            <person name="Chen M."/>
            <person name="Hao X."/>
            <person name="Li L."/>
            <person name="Tang Y."/>
            <person name="Lv G."/>
            <person name="Zhou Y."/>
            <person name="Sun X."/>
            <person name="Brodelius P.E."/>
            <person name="Rose J.K.C."/>
            <person name="Tang K."/>
        </authorList>
    </citation>
    <scope>NUCLEOTIDE SEQUENCE [LARGE SCALE GENOMIC DNA]</scope>
    <source>
        <strain evidence="9">cv. Huhao1</strain>
        <tissue evidence="8">Leaf</tissue>
    </source>
</reference>
<name>A0A2U1PKS5_ARTAN</name>
<evidence type="ECO:0000259" key="7">
    <source>
        <dbReference type="Pfam" id="PF05699"/>
    </source>
</evidence>
<dbReference type="GO" id="GO:0046983">
    <property type="term" value="F:protein dimerization activity"/>
    <property type="evidence" value="ECO:0007669"/>
    <property type="project" value="InterPro"/>
</dbReference>
<organism evidence="8 9">
    <name type="scientific">Artemisia annua</name>
    <name type="common">Sweet wormwood</name>
    <dbReference type="NCBI Taxonomy" id="35608"/>
    <lineage>
        <taxon>Eukaryota</taxon>
        <taxon>Viridiplantae</taxon>
        <taxon>Streptophyta</taxon>
        <taxon>Embryophyta</taxon>
        <taxon>Tracheophyta</taxon>
        <taxon>Spermatophyta</taxon>
        <taxon>Magnoliopsida</taxon>
        <taxon>eudicotyledons</taxon>
        <taxon>Gunneridae</taxon>
        <taxon>Pentapetalae</taxon>
        <taxon>asterids</taxon>
        <taxon>campanulids</taxon>
        <taxon>Asterales</taxon>
        <taxon>Asteraceae</taxon>
        <taxon>Asteroideae</taxon>
        <taxon>Anthemideae</taxon>
        <taxon>Artemisiinae</taxon>
        <taxon>Artemisia</taxon>
    </lineage>
</organism>
<dbReference type="Pfam" id="PF01679">
    <property type="entry name" value="Pmp3"/>
    <property type="match status" value="1"/>
</dbReference>
<dbReference type="GO" id="GO:0016020">
    <property type="term" value="C:membrane"/>
    <property type="evidence" value="ECO:0007669"/>
    <property type="project" value="UniProtKB-SubCell"/>
</dbReference>
<keyword evidence="3 6" id="KW-0812">Transmembrane</keyword>
<dbReference type="AlphaFoldDB" id="A0A2U1PKS5"/>
<dbReference type="OrthoDB" id="118159at2759"/>